<reference evidence="7" key="1">
    <citation type="submission" date="2023-06" db="EMBL/GenBank/DDBJ databases">
        <title>Genome-scale phylogeny and comparative genomics of the fungal order Sordariales.</title>
        <authorList>
            <consortium name="Lawrence Berkeley National Laboratory"/>
            <person name="Hensen N."/>
            <person name="Bonometti L."/>
            <person name="Westerberg I."/>
            <person name="Brannstrom I.O."/>
            <person name="Guillou S."/>
            <person name="Cros-Aarteil S."/>
            <person name="Calhoun S."/>
            <person name="Haridas S."/>
            <person name="Kuo A."/>
            <person name="Mondo S."/>
            <person name="Pangilinan J."/>
            <person name="Riley R."/>
            <person name="LaButti K."/>
            <person name="Andreopoulos B."/>
            <person name="Lipzen A."/>
            <person name="Chen C."/>
            <person name="Yanf M."/>
            <person name="Daum C."/>
            <person name="Ng V."/>
            <person name="Clum A."/>
            <person name="Steindorff A."/>
            <person name="Ohm R."/>
            <person name="Martin F."/>
            <person name="Silar P."/>
            <person name="Natvig D."/>
            <person name="Lalanne C."/>
            <person name="Gautier V."/>
            <person name="Ament-velasquez S.L."/>
            <person name="Kruys A."/>
            <person name="Hutchinson M.I."/>
            <person name="Powell A.J."/>
            <person name="Barry K."/>
            <person name="Miller A.N."/>
            <person name="Grigoriev I.V."/>
            <person name="Debuchy R."/>
            <person name="Gladieux P."/>
            <person name="Thoren M.H."/>
            <person name="Johannesson H."/>
        </authorList>
    </citation>
    <scope>NUCLEOTIDE SEQUENCE</scope>
    <source>
        <strain evidence="7">SMH2392-1A</strain>
    </source>
</reference>
<dbReference type="GO" id="GO:0016705">
    <property type="term" value="F:oxidoreductase activity, acting on paired donors, with incorporation or reduction of molecular oxygen"/>
    <property type="evidence" value="ECO:0007669"/>
    <property type="project" value="InterPro"/>
</dbReference>
<dbReference type="Gene3D" id="1.10.630.10">
    <property type="entry name" value="Cytochrome P450"/>
    <property type="match status" value="1"/>
</dbReference>
<evidence type="ECO:0000313" key="8">
    <source>
        <dbReference type="Proteomes" id="UP001172101"/>
    </source>
</evidence>
<evidence type="ECO:0000256" key="1">
    <source>
        <dbReference type="ARBA" id="ARBA00010617"/>
    </source>
</evidence>
<feature type="transmembrane region" description="Helical" evidence="6">
    <location>
        <begin position="263"/>
        <end position="282"/>
    </location>
</feature>
<sequence length="554" mass="61719">MTMAAQLFSFPVLTVAGAVEALLAIKQFPSYYSSGSHLTAVIGMILANYAFGVVFWAFLYPRFFSPLRRIPGPRAFIGAAYRSIVVREGPSGDIFLNLANQYPGEDLIALDAFGRQMFVAKPGLLADLLVHKCYDFAKPRRISAFLRRILGDGLIIVEEDRHKFLRKNTMPAFHVRHIKDLYPMIWNKAGILTRALTREIDSNATPDSKGSAIVELTTWASKVTLDIIGIAGMGRGLNIVEKKSGDPLQELYEELLEPSREKLIFAMLSLAIGFPAVRLLPWKMNSLFIYLTSSLDKICRELIKEKRDAIVKKEDDHFDILSLLIKSDNFDDEALKDQLLTFLAAGHETTASALTWASYLLANHPEIQAKLREEVTSALGANAIAGEPLANPAGVLKQLPYLNGIIYETLRLYPTVPLTMREALHDTQVGEQFVPKGTEMVVSIWQINRSPDLWGADAGAFRPERWINTDGDGKPNQHGGARSNYDFLTFLQGPRSCIGQEFAKAEMRCLLAALVTAFSWDLAMDEDKIVPRGVITIKPENGMHLRMRPLGRVV</sequence>
<keyword evidence="3 5" id="KW-0479">Metal-binding</keyword>
<feature type="binding site" description="axial binding residue" evidence="5">
    <location>
        <position position="497"/>
    </location>
    <ligand>
        <name>heme</name>
        <dbReference type="ChEBI" id="CHEBI:30413"/>
    </ligand>
    <ligandPart>
        <name>Fe</name>
        <dbReference type="ChEBI" id="CHEBI:18248"/>
    </ligandPart>
</feature>
<dbReference type="EMBL" id="JAUIRO010000005">
    <property type="protein sequence ID" value="KAK0714094.1"/>
    <property type="molecule type" value="Genomic_DNA"/>
</dbReference>
<dbReference type="InterPro" id="IPR001128">
    <property type="entry name" value="Cyt_P450"/>
</dbReference>
<evidence type="ECO:0000256" key="6">
    <source>
        <dbReference type="SAM" id="Phobius"/>
    </source>
</evidence>
<keyword evidence="8" id="KW-1185">Reference proteome</keyword>
<comment type="cofactor">
    <cofactor evidence="5">
        <name>heme</name>
        <dbReference type="ChEBI" id="CHEBI:30413"/>
    </cofactor>
</comment>
<keyword evidence="6" id="KW-1133">Transmembrane helix</keyword>
<gene>
    <name evidence="7" type="ORF">B0T26DRAFT_649774</name>
</gene>
<accession>A0AA40DS28</accession>
<dbReference type="PRINTS" id="PR00385">
    <property type="entry name" value="P450"/>
</dbReference>
<keyword evidence="4 5" id="KW-0408">Iron</keyword>
<protein>
    <submittedName>
        <fullName evidence="7">Cytochrome P450</fullName>
    </submittedName>
</protein>
<evidence type="ECO:0000256" key="2">
    <source>
        <dbReference type="ARBA" id="ARBA00022617"/>
    </source>
</evidence>
<dbReference type="GO" id="GO:0005506">
    <property type="term" value="F:iron ion binding"/>
    <property type="evidence" value="ECO:0007669"/>
    <property type="project" value="InterPro"/>
</dbReference>
<keyword evidence="6" id="KW-0472">Membrane</keyword>
<dbReference type="Proteomes" id="UP001172101">
    <property type="component" value="Unassembled WGS sequence"/>
</dbReference>
<dbReference type="RefSeq" id="XP_060295416.1">
    <property type="nucleotide sequence ID" value="XM_060438120.1"/>
</dbReference>
<evidence type="ECO:0000256" key="3">
    <source>
        <dbReference type="ARBA" id="ARBA00022723"/>
    </source>
</evidence>
<evidence type="ECO:0000313" key="7">
    <source>
        <dbReference type="EMBL" id="KAK0714094.1"/>
    </source>
</evidence>
<name>A0AA40DS28_9PEZI</name>
<evidence type="ECO:0000256" key="4">
    <source>
        <dbReference type="ARBA" id="ARBA00023004"/>
    </source>
</evidence>
<dbReference type="CDD" id="cd11069">
    <property type="entry name" value="CYP_FUM15-like"/>
    <property type="match status" value="1"/>
</dbReference>
<dbReference type="SUPFAM" id="SSF48264">
    <property type="entry name" value="Cytochrome P450"/>
    <property type="match status" value="1"/>
</dbReference>
<dbReference type="InterPro" id="IPR036396">
    <property type="entry name" value="Cyt_P450_sf"/>
</dbReference>
<organism evidence="7 8">
    <name type="scientific">Lasiosphaeria miniovina</name>
    <dbReference type="NCBI Taxonomy" id="1954250"/>
    <lineage>
        <taxon>Eukaryota</taxon>
        <taxon>Fungi</taxon>
        <taxon>Dikarya</taxon>
        <taxon>Ascomycota</taxon>
        <taxon>Pezizomycotina</taxon>
        <taxon>Sordariomycetes</taxon>
        <taxon>Sordariomycetidae</taxon>
        <taxon>Sordariales</taxon>
        <taxon>Lasiosphaeriaceae</taxon>
        <taxon>Lasiosphaeria</taxon>
    </lineage>
</organism>
<dbReference type="AlphaFoldDB" id="A0AA40DS28"/>
<comment type="caution">
    <text evidence="7">The sequence shown here is derived from an EMBL/GenBank/DDBJ whole genome shotgun (WGS) entry which is preliminary data.</text>
</comment>
<dbReference type="GO" id="GO:0004497">
    <property type="term" value="F:monooxygenase activity"/>
    <property type="evidence" value="ECO:0007669"/>
    <property type="project" value="InterPro"/>
</dbReference>
<dbReference type="PRINTS" id="PR00463">
    <property type="entry name" value="EP450I"/>
</dbReference>
<dbReference type="GeneID" id="85321390"/>
<dbReference type="Pfam" id="PF00067">
    <property type="entry name" value="p450"/>
    <property type="match status" value="1"/>
</dbReference>
<dbReference type="InterPro" id="IPR002401">
    <property type="entry name" value="Cyt_P450_E_grp-I"/>
</dbReference>
<evidence type="ECO:0000256" key="5">
    <source>
        <dbReference type="PIRSR" id="PIRSR602401-1"/>
    </source>
</evidence>
<feature type="transmembrane region" description="Helical" evidence="6">
    <location>
        <begin position="37"/>
        <end position="59"/>
    </location>
</feature>
<dbReference type="PANTHER" id="PTHR24305">
    <property type="entry name" value="CYTOCHROME P450"/>
    <property type="match status" value="1"/>
</dbReference>
<proteinExistence type="inferred from homology"/>
<dbReference type="InterPro" id="IPR050121">
    <property type="entry name" value="Cytochrome_P450_monoxygenase"/>
</dbReference>
<keyword evidence="2 5" id="KW-0349">Heme</keyword>
<keyword evidence="6" id="KW-0812">Transmembrane</keyword>
<dbReference type="PANTHER" id="PTHR24305:SF166">
    <property type="entry name" value="CYTOCHROME P450 12A4, MITOCHONDRIAL-RELATED"/>
    <property type="match status" value="1"/>
</dbReference>
<comment type="similarity">
    <text evidence="1">Belongs to the cytochrome P450 family.</text>
</comment>
<dbReference type="GO" id="GO:0020037">
    <property type="term" value="F:heme binding"/>
    <property type="evidence" value="ECO:0007669"/>
    <property type="project" value="InterPro"/>
</dbReference>